<name>A0ABW6JLX6_STRCE</name>
<feature type="transmembrane region" description="Helical" evidence="1">
    <location>
        <begin position="69"/>
        <end position="86"/>
    </location>
</feature>
<dbReference type="Proteomes" id="UP001600650">
    <property type="component" value="Unassembled WGS sequence"/>
</dbReference>
<evidence type="ECO:0000313" key="2">
    <source>
        <dbReference type="EMBL" id="MFE7965397.1"/>
    </source>
</evidence>
<dbReference type="RefSeq" id="WP_381727261.1">
    <property type="nucleotide sequence ID" value="NZ_JBHVBU010000058.1"/>
</dbReference>
<reference evidence="2 3" key="1">
    <citation type="submission" date="2024-09" db="EMBL/GenBank/DDBJ databases">
        <title>The Natural Products Discovery Center: Release of the First 8490 Sequenced Strains for Exploring Actinobacteria Biosynthetic Diversity.</title>
        <authorList>
            <person name="Kalkreuter E."/>
            <person name="Kautsar S.A."/>
            <person name="Yang D."/>
            <person name="Bader C.D."/>
            <person name="Teijaro C.N."/>
            <person name="Fluegel L."/>
            <person name="Davis C.M."/>
            <person name="Simpson J.R."/>
            <person name="Lauterbach L."/>
            <person name="Steele A.D."/>
            <person name="Gui C."/>
            <person name="Meng S."/>
            <person name="Li G."/>
            <person name="Viehrig K."/>
            <person name="Ye F."/>
            <person name="Su P."/>
            <person name="Kiefer A.F."/>
            <person name="Nichols A."/>
            <person name="Cepeda A.J."/>
            <person name="Yan W."/>
            <person name="Fan B."/>
            <person name="Jiang Y."/>
            <person name="Adhikari A."/>
            <person name="Zheng C.-J."/>
            <person name="Schuster L."/>
            <person name="Cowan T.M."/>
            <person name="Smanski M.J."/>
            <person name="Chevrette M.G."/>
            <person name="De Carvalho L.P.S."/>
            <person name="Shen B."/>
        </authorList>
    </citation>
    <scope>NUCLEOTIDE SEQUENCE [LARGE SCALE GENOMIC DNA]</scope>
    <source>
        <strain evidence="2 3">NPDC057399</strain>
    </source>
</reference>
<keyword evidence="3" id="KW-1185">Reference proteome</keyword>
<comment type="caution">
    <text evidence="2">The sequence shown here is derived from an EMBL/GenBank/DDBJ whole genome shotgun (WGS) entry which is preliminary data.</text>
</comment>
<evidence type="ECO:0000256" key="1">
    <source>
        <dbReference type="SAM" id="Phobius"/>
    </source>
</evidence>
<protein>
    <recommendedName>
        <fullName evidence="4">DUF2335 domain-containing protein</fullName>
    </recommendedName>
</protein>
<organism evidence="2 3">
    <name type="scientific">Streptomyces cellulosae</name>
    <dbReference type="NCBI Taxonomy" id="1968"/>
    <lineage>
        <taxon>Bacteria</taxon>
        <taxon>Bacillati</taxon>
        <taxon>Actinomycetota</taxon>
        <taxon>Actinomycetes</taxon>
        <taxon>Kitasatosporales</taxon>
        <taxon>Streptomycetaceae</taxon>
        <taxon>Streptomyces</taxon>
    </lineage>
</organism>
<proteinExistence type="predicted"/>
<dbReference type="EMBL" id="JBHVBU010000058">
    <property type="protein sequence ID" value="MFE7965397.1"/>
    <property type="molecule type" value="Genomic_DNA"/>
</dbReference>
<keyword evidence="1" id="KW-0472">Membrane</keyword>
<gene>
    <name evidence="2" type="ORF">ACFU0X_20575</name>
</gene>
<evidence type="ECO:0008006" key="4">
    <source>
        <dbReference type="Google" id="ProtNLM"/>
    </source>
</evidence>
<evidence type="ECO:0000313" key="3">
    <source>
        <dbReference type="Proteomes" id="UP001600650"/>
    </source>
</evidence>
<sequence>MIPEEPADKLRNEIAWRGNALIGFPEGHPARELFLNEAAHLTGLVHQEEAAAKQRAADAARREVIKTRAVGAAVMLLGATLTVWRIPEGGYLMWAGLITTALGALVIYGASD</sequence>
<keyword evidence="1" id="KW-0812">Transmembrane</keyword>
<accession>A0ABW6JLX6</accession>
<keyword evidence="1" id="KW-1133">Transmembrane helix</keyword>
<feature type="transmembrane region" description="Helical" evidence="1">
    <location>
        <begin position="92"/>
        <end position="110"/>
    </location>
</feature>